<feature type="compositionally biased region" description="Basic and acidic residues" evidence="1">
    <location>
        <begin position="82"/>
        <end position="93"/>
    </location>
</feature>
<dbReference type="PANTHER" id="PTHR33448:SF10">
    <property type="entry name" value="PROTAMINE P1 FAMILY PROTEIN"/>
    <property type="match status" value="1"/>
</dbReference>
<accession>A0A2Z7AXU2</accession>
<feature type="region of interest" description="Disordered" evidence="1">
    <location>
        <begin position="178"/>
        <end position="244"/>
    </location>
</feature>
<protein>
    <submittedName>
        <fullName evidence="2">Uncharacterized protein</fullName>
    </submittedName>
</protein>
<keyword evidence="3" id="KW-1185">Reference proteome</keyword>
<feature type="region of interest" description="Disordered" evidence="1">
    <location>
        <begin position="1"/>
        <end position="41"/>
    </location>
</feature>
<feature type="region of interest" description="Disordered" evidence="1">
    <location>
        <begin position="71"/>
        <end position="122"/>
    </location>
</feature>
<dbReference type="PANTHER" id="PTHR33448">
    <property type="entry name" value="CHLOROPLAST PROTEIN HCF243-RELATED"/>
    <property type="match status" value="1"/>
</dbReference>
<feature type="compositionally biased region" description="Basic and acidic residues" evidence="1">
    <location>
        <begin position="110"/>
        <end position="122"/>
    </location>
</feature>
<name>A0A2Z7AXU2_9LAMI</name>
<organism evidence="2 3">
    <name type="scientific">Dorcoceras hygrometricum</name>
    <dbReference type="NCBI Taxonomy" id="472368"/>
    <lineage>
        <taxon>Eukaryota</taxon>
        <taxon>Viridiplantae</taxon>
        <taxon>Streptophyta</taxon>
        <taxon>Embryophyta</taxon>
        <taxon>Tracheophyta</taxon>
        <taxon>Spermatophyta</taxon>
        <taxon>Magnoliopsida</taxon>
        <taxon>eudicotyledons</taxon>
        <taxon>Gunneridae</taxon>
        <taxon>Pentapetalae</taxon>
        <taxon>asterids</taxon>
        <taxon>lamiids</taxon>
        <taxon>Lamiales</taxon>
        <taxon>Gesneriaceae</taxon>
        <taxon>Didymocarpoideae</taxon>
        <taxon>Trichosporeae</taxon>
        <taxon>Loxocarpinae</taxon>
        <taxon>Dorcoceras</taxon>
    </lineage>
</organism>
<feature type="compositionally biased region" description="Low complexity" evidence="1">
    <location>
        <begin position="28"/>
        <end position="39"/>
    </location>
</feature>
<dbReference type="Proteomes" id="UP000250235">
    <property type="component" value="Unassembled WGS sequence"/>
</dbReference>
<proteinExistence type="predicted"/>
<gene>
    <name evidence="2" type="ORF">F511_06325</name>
</gene>
<feature type="compositionally biased region" description="Polar residues" evidence="1">
    <location>
        <begin position="1"/>
        <end position="12"/>
    </location>
</feature>
<evidence type="ECO:0000256" key="1">
    <source>
        <dbReference type="SAM" id="MobiDB-lite"/>
    </source>
</evidence>
<evidence type="ECO:0000313" key="2">
    <source>
        <dbReference type="EMBL" id="KZV26158.1"/>
    </source>
</evidence>
<feature type="compositionally biased region" description="Polar residues" evidence="1">
    <location>
        <begin position="208"/>
        <end position="219"/>
    </location>
</feature>
<reference evidence="2 3" key="1">
    <citation type="journal article" date="2015" name="Proc. Natl. Acad. Sci. U.S.A.">
        <title>The resurrection genome of Boea hygrometrica: A blueprint for survival of dehydration.</title>
        <authorList>
            <person name="Xiao L."/>
            <person name="Yang G."/>
            <person name="Zhang L."/>
            <person name="Yang X."/>
            <person name="Zhao S."/>
            <person name="Ji Z."/>
            <person name="Zhou Q."/>
            <person name="Hu M."/>
            <person name="Wang Y."/>
            <person name="Chen M."/>
            <person name="Xu Y."/>
            <person name="Jin H."/>
            <person name="Xiao X."/>
            <person name="Hu G."/>
            <person name="Bao F."/>
            <person name="Hu Y."/>
            <person name="Wan P."/>
            <person name="Li L."/>
            <person name="Deng X."/>
            <person name="Kuang T."/>
            <person name="Xiang C."/>
            <person name="Zhu J.K."/>
            <person name="Oliver M.J."/>
            <person name="He Y."/>
        </authorList>
    </citation>
    <scope>NUCLEOTIDE SEQUENCE [LARGE SCALE GENOMIC DNA]</scope>
    <source>
        <strain evidence="3">cv. XS01</strain>
    </source>
</reference>
<feature type="compositionally biased region" description="Polar residues" evidence="1">
    <location>
        <begin position="94"/>
        <end position="107"/>
    </location>
</feature>
<dbReference type="EMBL" id="KV011785">
    <property type="protein sequence ID" value="KZV26158.1"/>
    <property type="molecule type" value="Genomic_DNA"/>
</dbReference>
<feature type="compositionally biased region" description="Basic and acidic residues" evidence="1">
    <location>
        <begin position="196"/>
        <end position="207"/>
    </location>
</feature>
<sequence>MKSLSMAVSSPSRARAENFPPPLMRFVGSRSSGRPRASPMLMGKKNAIGVIETTQEPSSPKVTCFGQVSARRSANAKAGHRPWKEVDAREDSSRANSNQKCQKNDNGASADKRCSGESEVDGVKGESNEDFVFCPPKNALILTRCRSAPYRSSSLAARIWGTPFEPAGMEAAKTKIEAKTEQPPHLCPENAAGESRISHENSRKLENENGSIENNNQDSKGTEQGEVVRPPLLTRCRSEPARTGERLINPEQFLVTVTIK</sequence>
<dbReference type="AlphaFoldDB" id="A0A2Z7AXU2"/>
<dbReference type="OrthoDB" id="785861at2759"/>
<evidence type="ECO:0000313" key="3">
    <source>
        <dbReference type="Proteomes" id="UP000250235"/>
    </source>
</evidence>